<reference evidence="1" key="1">
    <citation type="submission" date="2018-07" db="EMBL/GenBank/DDBJ databases">
        <authorList>
            <person name="Quirk P.G."/>
            <person name="Krulwich T.A."/>
        </authorList>
    </citation>
    <scope>NUCLEOTIDE SEQUENCE</scope>
</reference>
<organism evidence="1">
    <name type="scientific">Culicoides sonorensis</name>
    <name type="common">Biting midge</name>
    <dbReference type="NCBI Taxonomy" id="179676"/>
    <lineage>
        <taxon>Eukaryota</taxon>
        <taxon>Metazoa</taxon>
        <taxon>Ecdysozoa</taxon>
        <taxon>Arthropoda</taxon>
        <taxon>Hexapoda</taxon>
        <taxon>Insecta</taxon>
        <taxon>Pterygota</taxon>
        <taxon>Neoptera</taxon>
        <taxon>Endopterygota</taxon>
        <taxon>Diptera</taxon>
        <taxon>Nematocera</taxon>
        <taxon>Chironomoidea</taxon>
        <taxon>Ceratopogonidae</taxon>
        <taxon>Ceratopogoninae</taxon>
        <taxon>Culicoides</taxon>
        <taxon>Monoculicoides</taxon>
    </lineage>
</organism>
<name>A0A336MU91_CULSO</name>
<accession>A0A336MU91</accession>
<evidence type="ECO:0000313" key="1">
    <source>
        <dbReference type="EMBL" id="SSX33295.1"/>
    </source>
</evidence>
<dbReference type="AlphaFoldDB" id="A0A336MU91"/>
<gene>
    <name evidence="1" type="primary">CSON006232</name>
</gene>
<dbReference type="VEuPathDB" id="VectorBase:CSON006232"/>
<sequence length="51" mass="6035">MQERRGLVHINMMDLLQQYAIGNEHERYCNFVRYARLFTTLIKDCNGSVDA</sequence>
<dbReference type="EMBL" id="UFQT01002358">
    <property type="protein sequence ID" value="SSX33295.1"/>
    <property type="molecule type" value="Genomic_DNA"/>
</dbReference>
<protein>
    <submittedName>
        <fullName evidence="1">CSON006232 protein</fullName>
    </submittedName>
</protein>
<proteinExistence type="predicted"/>